<dbReference type="AlphaFoldDB" id="A0A8C2JL27"/>
<accession>A0A8C2JL27</accession>
<dbReference type="InterPro" id="IPR012983">
    <property type="entry name" value="PHR"/>
</dbReference>
<sequence>MSFRIFVWCRFEQRVVKHFLTHLHLSLSQGPDSHYGTKGMRKVTHESSGSGTKTSFTFCYAAGNNNGTSVEDGQIPEVIFYT</sequence>
<evidence type="ECO:0000256" key="1">
    <source>
        <dbReference type="SAM" id="MobiDB-lite"/>
    </source>
</evidence>
<protein>
    <recommendedName>
        <fullName evidence="2">PHR domain-containing protein</fullName>
    </recommendedName>
</protein>
<proteinExistence type="predicted"/>
<dbReference type="InterPro" id="IPR038648">
    <property type="entry name" value="PHR_sf"/>
</dbReference>
<dbReference type="Proteomes" id="UP000694701">
    <property type="component" value="Unplaced"/>
</dbReference>
<organism evidence="3 4">
    <name type="scientific">Cyprinus carpio</name>
    <name type="common">Common carp</name>
    <dbReference type="NCBI Taxonomy" id="7962"/>
    <lineage>
        <taxon>Eukaryota</taxon>
        <taxon>Metazoa</taxon>
        <taxon>Chordata</taxon>
        <taxon>Craniata</taxon>
        <taxon>Vertebrata</taxon>
        <taxon>Euteleostomi</taxon>
        <taxon>Actinopterygii</taxon>
        <taxon>Neopterygii</taxon>
        <taxon>Teleostei</taxon>
        <taxon>Ostariophysi</taxon>
        <taxon>Cypriniformes</taxon>
        <taxon>Cyprinidae</taxon>
        <taxon>Cyprininae</taxon>
        <taxon>Cyprinus</taxon>
    </lineage>
</organism>
<evidence type="ECO:0000313" key="3">
    <source>
        <dbReference type="Ensembl" id="ENSCCRP00020095414.1"/>
    </source>
</evidence>
<reference evidence="3" key="1">
    <citation type="submission" date="2025-08" db="UniProtKB">
        <authorList>
            <consortium name="Ensembl"/>
        </authorList>
    </citation>
    <scope>IDENTIFICATION</scope>
</reference>
<dbReference type="Ensembl" id="ENSCCRT00020104332.1">
    <property type="protein sequence ID" value="ENSCCRP00020095414.1"/>
    <property type="gene ID" value="ENSCCRG00020043888.1"/>
</dbReference>
<dbReference type="GO" id="GO:0022008">
    <property type="term" value="P:neurogenesis"/>
    <property type="evidence" value="ECO:0007669"/>
    <property type="project" value="TreeGrafter"/>
</dbReference>
<dbReference type="PANTHER" id="PTHR45774">
    <property type="entry name" value="BTB/POZ DOMAIN-CONTAINING"/>
    <property type="match status" value="1"/>
</dbReference>
<dbReference type="Gene3D" id="2.60.120.820">
    <property type="entry name" value="PHR domain"/>
    <property type="match status" value="1"/>
</dbReference>
<evidence type="ECO:0000313" key="4">
    <source>
        <dbReference type="Proteomes" id="UP000694701"/>
    </source>
</evidence>
<dbReference type="Pfam" id="PF08005">
    <property type="entry name" value="PHR"/>
    <property type="match status" value="1"/>
</dbReference>
<feature type="domain" description="PHR" evidence="2">
    <location>
        <begin position="27"/>
        <end position="81"/>
    </location>
</feature>
<dbReference type="PANTHER" id="PTHR45774:SF3">
    <property type="entry name" value="BTB (POZ) DOMAIN-CONTAINING 2B-RELATED"/>
    <property type="match status" value="1"/>
</dbReference>
<evidence type="ECO:0000259" key="2">
    <source>
        <dbReference type="Pfam" id="PF08005"/>
    </source>
</evidence>
<name>A0A8C2JL27_CYPCA</name>
<dbReference type="GO" id="GO:0000932">
    <property type="term" value="C:P-body"/>
    <property type="evidence" value="ECO:0007669"/>
    <property type="project" value="TreeGrafter"/>
</dbReference>
<feature type="region of interest" description="Disordered" evidence="1">
    <location>
        <begin position="30"/>
        <end position="51"/>
    </location>
</feature>
<dbReference type="GO" id="GO:0005829">
    <property type="term" value="C:cytosol"/>
    <property type="evidence" value="ECO:0007669"/>
    <property type="project" value="TreeGrafter"/>
</dbReference>